<dbReference type="InParanoid" id="G2YWU7"/>
<dbReference type="HOGENOM" id="CLU_2739749_0_0_1"/>
<sequence length="71" mass="8213">MKEAENFAKYPTQPYRHSHNWVSDIAADMHLILVLPGYWSIHCFQMYIIVLAWISYGFAWGLMGSSNSQSC</sequence>
<keyword evidence="1" id="KW-0812">Transmembrane</keyword>
<evidence type="ECO:0000313" key="2">
    <source>
        <dbReference type="EMBL" id="CCD56095.1"/>
    </source>
</evidence>
<feature type="transmembrane region" description="Helical" evidence="1">
    <location>
        <begin position="45"/>
        <end position="63"/>
    </location>
</feature>
<gene>
    <name evidence="2" type="ORF">BofuT4_uP152270.1</name>
</gene>
<protein>
    <submittedName>
        <fullName evidence="2">Uncharacterized protein</fullName>
    </submittedName>
</protein>
<organism evidence="2 3">
    <name type="scientific">Botryotinia fuckeliana (strain T4)</name>
    <name type="common">Noble rot fungus</name>
    <name type="synonym">Botrytis cinerea</name>
    <dbReference type="NCBI Taxonomy" id="999810"/>
    <lineage>
        <taxon>Eukaryota</taxon>
        <taxon>Fungi</taxon>
        <taxon>Dikarya</taxon>
        <taxon>Ascomycota</taxon>
        <taxon>Pezizomycotina</taxon>
        <taxon>Leotiomycetes</taxon>
        <taxon>Helotiales</taxon>
        <taxon>Sclerotiniaceae</taxon>
        <taxon>Botrytis</taxon>
    </lineage>
</organism>
<dbReference type="EMBL" id="FQ790358">
    <property type="protein sequence ID" value="CCD56095.1"/>
    <property type="molecule type" value="Genomic_DNA"/>
</dbReference>
<dbReference type="AlphaFoldDB" id="G2YWU7"/>
<dbReference type="Proteomes" id="UP000008177">
    <property type="component" value="Unplaced contigs"/>
</dbReference>
<keyword evidence="1" id="KW-1133">Transmembrane helix</keyword>
<reference evidence="3" key="1">
    <citation type="journal article" date="2011" name="PLoS Genet.">
        <title>Genomic analysis of the necrotrophic fungal pathogens Sclerotinia sclerotiorum and Botrytis cinerea.</title>
        <authorList>
            <person name="Amselem J."/>
            <person name="Cuomo C.A."/>
            <person name="van Kan J.A."/>
            <person name="Viaud M."/>
            <person name="Benito E.P."/>
            <person name="Couloux A."/>
            <person name="Coutinho P.M."/>
            <person name="de Vries R.P."/>
            <person name="Dyer P.S."/>
            <person name="Fillinger S."/>
            <person name="Fournier E."/>
            <person name="Gout L."/>
            <person name="Hahn M."/>
            <person name="Kohn L."/>
            <person name="Lapalu N."/>
            <person name="Plummer K.M."/>
            <person name="Pradier J.M."/>
            <person name="Quevillon E."/>
            <person name="Sharon A."/>
            <person name="Simon A."/>
            <person name="ten Have A."/>
            <person name="Tudzynski B."/>
            <person name="Tudzynski P."/>
            <person name="Wincker P."/>
            <person name="Andrew M."/>
            <person name="Anthouard V."/>
            <person name="Beever R.E."/>
            <person name="Beffa R."/>
            <person name="Benoit I."/>
            <person name="Bouzid O."/>
            <person name="Brault B."/>
            <person name="Chen Z."/>
            <person name="Choquer M."/>
            <person name="Collemare J."/>
            <person name="Cotton P."/>
            <person name="Danchin E.G."/>
            <person name="Da Silva C."/>
            <person name="Gautier A."/>
            <person name="Giraud C."/>
            <person name="Giraud T."/>
            <person name="Gonzalez C."/>
            <person name="Grossetete S."/>
            <person name="Guldener U."/>
            <person name="Henrissat B."/>
            <person name="Howlett B.J."/>
            <person name="Kodira C."/>
            <person name="Kretschmer M."/>
            <person name="Lappartient A."/>
            <person name="Leroch M."/>
            <person name="Levis C."/>
            <person name="Mauceli E."/>
            <person name="Neuveglise C."/>
            <person name="Oeser B."/>
            <person name="Pearson M."/>
            <person name="Poulain J."/>
            <person name="Poussereau N."/>
            <person name="Quesneville H."/>
            <person name="Rascle C."/>
            <person name="Schumacher J."/>
            <person name="Segurens B."/>
            <person name="Sexton A."/>
            <person name="Silva E."/>
            <person name="Sirven C."/>
            <person name="Soanes D.M."/>
            <person name="Talbot N.J."/>
            <person name="Templeton M."/>
            <person name="Yandava C."/>
            <person name="Yarden O."/>
            <person name="Zeng Q."/>
            <person name="Rollins J.A."/>
            <person name="Lebrun M.H."/>
            <person name="Dickman M."/>
        </authorList>
    </citation>
    <scope>NUCLEOTIDE SEQUENCE [LARGE SCALE GENOMIC DNA]</scope>
    <source>
        <strain evidence="3">T4</strain>
    </source>
</reference>
<keyword evidence="1" id="KW-0472">Membrane</keyword>
<evidence type="ECO:0000256" key="1">
    <source>
        <dbReference type="SAM" id="Phobius"/>
    </source>
</evidence>
<name>G2YWU7_BOTF4</name>
<proteinExistence type="predicted"/>
<accession>G2YWU7</accession>
<evidence type="ECO:0000313" key="3">
    <source>
        <dbReference type="Proteomes" id="UP000008177"/>
    </source>
</evidence>